<dbReference type="RefSeq" id="WP_150415999.1">
    <property type="nucleotide sequence ID" value="NZ_VYQF01000005.1"/>
</dbReference>
<name>A0A5J5IFK4_9BACT</name>
<dbReference type="InterPro" id="IPR017853">
    <property type="entry name" value="GH"/>
</dbReference>
<keyword evidence="2" id="KW-1185">Reference proteome</keyword>
<sequence length="783" mass="87532">MNRINVKRITISILLLISVNLLLAQQKFLSKTFSLSIDGMGNITALEVLPAGKNLVAKDSAGVLLQLVKDEKRYKPVSATFAKSTVTLRYPDGQIARIRVSSKNTYLRFELIEISKDADAVIWGPLNTSLGDTIGNTIGVVRSPEFAVGIIALNTKTTGGELVNEEGAVYDRGTTAVKKNFGSSLQAFTVDRSHNRVITVWDRWKNVPVKGIPEGKLEGSAIAVFGSKPSAVLPVISNIEQSEGLPHPVWKKEWIKQSEYTGRPYMITSFSEENIDTLLNYAKRMGLAGVYHEGPFASWGNFELDKKLFPNGIKGFTECVNKAHAKGLRLGFHTLSNFITTNDAYVTPKPNPHLATAGSSILQEAIDKDATVLTVQSPEYFEMQSDLNSIRIDDEIIRFREVSKNAPYQLLDCVRGAFGTKKSNHARGSAVNRLLDHPYKVFFPDWILQKEIAANIANFINETGADQMDFDGHEGTYATGMGNMSLSGFAEDVYKAIKHPVVFGSSRAAHYFWHMDDYLNWGEPWYGGFRESQSDYRIDNQKFYENNYMPNMLGWFLITSQTKPEDVDWMLARAAGYNAGYALVVRYDAIKNNPFINEIVEQVNSWTEAQQKNAFSQAQKQWLRVPEHDVHLERDGVNAWKMYRYKKVVFEHSAKELQPGEPTSSEWTFQNNTGKQNVQMILLAAGNTGEISNPVIELDNSLRIHLPVSLKAGQSLVIDHSTSANLYDQKGKFIRKVTLPQPLPELAEGSHHLLFDCAFSEGADINVKITVRLSDGIEKVQAE</sequence>
<gene>
    <name evidence="1" type="ORF">FW778_16890</name>
</gene>
<evidence type="ECO:0000313" key="2">
    <source>
        <dbReference type="Proteomes" id="UP000326903"/>
    </source>
</evidence>
<dbReference type="SUPFAM" id="SSF51445">
    <property type="entry name" value="(Trans)glycosidases"/>
    <property type="match status" value="1"/>
</dbReference>
<reference evidence="1 2" key="1">
    <citation type="submission" date="2019-09" db="EMBL/GenBank/DDBJ databases">
        <title>Draft genome sequence of Ginsengibacter sp. BR5-29.</title>
        <authorList>
            <person name="Im W.-T."/>
        </authorList>
    </citation>
    <scope>NUCLEOTIDE SEQUENCE [LARGE SCALE GENOMIC DNA]</scope>
    <source>
        <strain evidence="1 2">BR5-29</strain>
    </source>
</reference>
<evidence type="ECO:0000313" key="1">
    <source>
        <dbReference type="EMBL" id="KAA9037765.1"/>
    </source>
</evidence>
<organism evidence="1 2">
    <name type="scientific">Ginsengibacter hankyongi</name>
    <dbReference type="NCBI Taxonomy" id="2607284"/>
    <lineage>
        <taxon>Bacteria</taxon>
        <taxon>Pseudomonadati</taxon>
        <taxon>Bacteroidota</taxon>
        <taxon>Chitinophagia</taxon>
        <taxon>Chitinophagales</taxon>
        <taxon>Chitinophagaceae</taxon>
        <taxon>Ginsengibacter</taxon>
    </lineage>
</organism>
<accession>A0A5J5IFK4</accession>
<protein>
    <submittedName>
        <fullName evidence="1">Uncharacterized protein</fullName>
    </submittedName>
</protein>
<proteinExistence type="predicted"/>
<dbReference type="EMBL" id="VYQF01000005">
    <property type="protein sequence ID" value="KAA9037765.1"/>
    <property type="molecule type" value="Genomic_DNA"/>
</dbReference>
<dbReference type="Proteomes" id="UP000326903">
    <property type="component" value="Unassembled WGS sequence"/>
</dbReference>
<dbReference type="AlphaFoldDB" id="A0A5J5IFK4"/>
<comment type="caution">
    <text evidence="1">The sequence shown here is derived from an EMBL/GenBank/DDBJ whole genome shotgun (WGS) entry which is preliminary data.</text>
</comment>